<evidence type="ECO:0000256" key="2">
    <source>
        <dbReference type="ARBA" id="ARBA00023043"/>
    </source>
</evidence>
<dbReference type="SMART" id="SM00248">
    <property type="entry name" value="ANK"/>
    <property type="match status" value="4"/>
</dbReference>
<feature type="repeat" description="ANK" evidence="3">
    <location>
        <begin position="53"/>
        <end position="85"/>
    </location>
</feature>
<evidence type="ECO:0000256" key="4">
    <source>
        <dbReference type="SAM" id="MobiDB-lite"/>
    </source>
</evidence>
<comment type="caution">
    <text evidence="5">The sequence shown here is derived from an EMBL/GenBank/DDBJ whole genome shotgun (WGS) entry which is preliminary data.</text>
</comment>
<keyword evidence="2 3" id="KW-0040">ANK repeat</keyword>
<dbReference type="InterPro" id="IPR002110">
    <property type="entry name" value="Ankyrin_rpt"/>
</dbReference>
<dbReference type="PROSITE" id="PS50297">
    <property type="entry name" value="ANK_REP_REGION"/>
    <property type="match status" value="1"/>
</dbReference>
<evidence type="ECO:0000313" key="6">
    <source>
        <dbReference type="Proteomes" id="UP000758155"/>
    </source>
</evidence>
<evidence type="ECO:0000313" key="5">
    <source>
        <dbReference type="EMBL" id="KAF3042669.1"/>
    </source>
</evidence>
<feature type="repeat" description="ANK" evidence="3">
    <location>
        <begin position="18"/>
        <end position="52"/>
    </location>
</feature>
<accession>A0A9P5C3S4</accession>
<gene>
    <name evidence="5" type="ORF">E8E12_006343</name>
</gene>
<reference evidence="5" key="1">
    <citation type="submission" date="2019-04" db="EMBL/GenBank/DDBJ databases">
        <title>Sequencing of skin fungus with MAO and IRED activity.</title>
        <authorList>
            <person name="Marsaioli A.J."/>
            <person name="Bonatto J.M.C."/>
            <person name="Reis Junior O."/>
        </authorList>
    </citation>
    <scope>NUCLEOTIDE SEQUENCE</scope>
    <source>
        <strain evidence="5">28M1</strain>
    </source>
</reference>
<sequence>MCKLLLKIGAELELVEETGSTALHLAFCGLPPSAEAIETLLRAGANPNHINDFGLSPIHQASYTASSSDMELLLAYGADIEATASRGLRAIEYAIEEKNYDAIATLLGHSVCINHHWKENSITYSRVIYRAARHGDITTLRLLSDAHPEDIAMDDVAEWNYWNWFNTRPEPIYGEGDPPELLRSAFKKLLDSVTPGAVDRVLITYIDLSVQRTPIPGAFPDDDFEASEDSGSEGGGSEDSDCELEDTEGGSEDL</sequence>
<organism evidence="5 6">
    <name type="scientific">Didymella heteroderae</name>
    <dbReference type="NCBI Taxonomy" id="1769908"/>
    <lineage>
        <taxon>Eukaryota</taxon>
        <taxon>Fungi</taxon>
        <taxon>Dikarya</taxon>
        <taxon>Ascomycota</taxon>
        <taxon>Pezizomycotina</taxon>
        <taxon>Dothideomycetes</taxon>
        <taxon>Pleosporomycetidae</taxon>
        <taxon>Pleosporales</taxon>
        <taxon>Pleosporineae</taxon>
        <taxon>Didymellaceae</taxon>
        <taxon>Didymella</taxon>
    </lineage>
</organism>
<dbReference type="PROSITE" id="PS50088">
    <property type="entry name" value="ANK_REPEAT"/>
    <property type="match status" value="2"/>
</dbReference>
<dbReference type="Gene3D" id="1.25.40.20">
    <property type="entry name" value="Ankyrin repeat-containing domain"/>
    <property type="match status" value="1"/>
</dbReference>
<evidence type="ECO:0000256" key="1">
    <source>
        <dbReference type="ARBA" id="ARBA00022737"/>
    </source>
</evidence>
<dbReference type="InterPro" id="IPR036770">
    <property type="entry name" value="Ankyrin_rpt-contain_sf"/>
</dbReference>
<dbReference type="AlphaFoldDB" id="A0A9P5C3S4"/>
<dbReference type="Pfam" id="PF12796">
    <property type="entry name" value="Ank_2"/>
    <property type="match status" value="1"/>
</dbReference>
<dbReference type="PANTHER" id="PTHR24198:SF165">
    <property type="entry name" value="ANKYRIN REPEAT-CONTAINING PROTEIN-RELATED"/>
    <property type="match status" value="1"/>
</dbReference>
<dbReference type="SUPFAM" id="SSF48403">
    <property type="entry name" value="Ankyrin repeat"/>
    <property type="match status" value="1"/>
</dbReference>
<dbReference type="Proteomes" id="UP000758155">
    <property type="component" value="Unassembled WGS sequence"/>
</dbReference>
<name>A0A9P5C3S4_9PLEO</name>
<dbReference type="EMBL" id="SWKV01000015">
    <property type="protein sequence ID" value="KAF3042669.1"/>
    <property type="molecule type" value="Genomic_DNA"/>
</dbReference>
<feature type="compositionally biased region" description="Acidic residues" evidence="4">
    <location>
        <begin position="220"/>
        <end position="254"/>
    </location>
</feature>
<keyword evidence="6" id="KW-1185">Reference proteome</keyword>
<protein>
    <submittedName>
        <fullName evidence="5">Uncharacterized protein</fullName>
    </submittedName>
</protein>
<dbReference type="OrthoDB" id="341259at2759"/>
<keyword evidence="1" id="KW-0677">Repeat</keyword>
<evidence type="ECO:0000256" key="3">
    <source>
        <dbReference type="PROSITE-ProRule" id="PRU00023"/>
    </source>
</evidence>
<dbReference type="PANTHER" id="PTHR24198">
    <property type="entry name" value="ANKYRIN REPEAT AND PROTEIN KINASE DOMAIN-CONTAINING PROTEIN"/>
    <property type="match status" value="1"/>
</dbReference>
<proteinExistence type="predicted"/>
<feature type="region of interest" description="Disordered" evidence="4">
    <location>
        <begin position="216"/>
        <end position="254"/>
    </location>
</feature>